<protein>
    <submittedName>
        <fullName evidence="2">Aste57867_15073 protein</fullName>
    </submittedName>
</protein>
<dbReference type="EMBL" id="CAADRA010005640">
    <property type="protein sequence ID" value="VFT91886.1"/>
    <property type="molecule type" value="Genomic_DNA"/>
</dbReference>
<dbReference type="SUPFAM" id="SSF48452">
    <property type="entry name" value="TPR-like"/>
    <property type="match status" value="1"/>
</dbReference>
<dbReference type="Proteomes" id="UP000332933">
    <property type="component" value="Unassembled WGS sequence"/>
</dbReference>
<dbReference type="InterPro" id="IPR011990">
    <property type="entry name" value="TPR-like_helical_dom_sf"/>
</dbReference>
<evidence type="ECO:0000313" key="3">
    <source>
        <dbReference type="Proteomes" id="UP000332933"/>
    </source>
</evidence>
<organism evidence="2 3">
    <name type="scientific">Aphanomyces stellatus</name>
    <dbReference type="NCBI Taxonomy" id="120398"/>
    <lineage>
        <taxon>Eukaryota</taxon>
        <taxon>Sar</taxon>
        <taxon>Stramenopiles</taxon>
        <taxon>Oomycota</taxon>
        <taxon>Saprolegniomycetes</taxon>
        <taxon>Saprolegniales</taxon>
        <taxon>Verrucalvaceae</taxon>
        <taxon>Aphanomyces</taxon>
    </lineage>
</organism>
<dbReference type="OrthoDB" id="626167at2759"/>
<dbReference type="AlphaFoldDB" id="A0A485L2W0"/>
<reference evidence="2 3" key="1">
    <citation type="submission" date="2019-03" db="EMBL/GenBank/DDBJ databases">
        <authorList>
            <person name="Gaulin E."/>
            <person name="Dumas B."/>
        </authorList>
    </citation>
    <scope>NUCLEOTIDE SEQUENCE [LARGE SCALE GENOMIC DNA]</scope>
    <source>
        <strain evidence="2">CBS 568.67</strain>
    </source>
</reference>
<gene>
    <name evidence="2" type="primary">Aste57867_15073</name>
    <name evidence="1" type="ORF">As57867_015017</name>
    <name evidence="2" type="ORF">ASTE57867_15073</name>
</gene>
<reference evidence="1" key="2">
    <citation type="submission" date="2019-06" db="EMBL/GenBank/DDBJ databases">
        <title>Genomics analysis of Aphanomyces spp. identifies a new class of oomycete effector associated with host adaptation.</title>
        <authorList>
            <person name="Gaulin E."/>
        </authorList>
    </citation>
    <scope>NUCLEOTIDE SEQUENCE</scope>
    <source>
        <strain evidence="1">CBS 578.67</strain>
    </source>
</reference>
<evidence type="ECO:0000313" key="2">
    <source>
        <dbReference type="EMBL" id="VFT91886.1"/>
    </source>
</evidence>
<evidence type="ECO:0000313" key="1">
    <source>
        <dbReference type="EMBL" id="KAF0694014.1"/>
    </source>
</evidence>
<keyword evidence="3" id="KW-1185">Reference proteome</keyword>
<accession>A0A485L2W0</accession>
<name>A0A485L2W0_9STRA</name>
<dbReference type="Gene3D" id="1.25.40.10">
    <property type="entry name" value="Tetratricopeptide repeat domain"/>
    <property type="match status" value="1"/>
</dbReference>
<sequence>MWLGDGEYDKAETILLECVAAAAKWNHSTQQMLTTCDMHLGRLYLNMGRLDEAYEYLTHDGFKALYTPTNYLTLLALYWRWMAAIETPRVHLASLAHLTT</sequence>
<dbReference type="EMBL" id="VJMH01005619">
    <property type="protein sequence ID" value="KAF0694014.1"/>
    <property type="molecule type" value="Genomic_DNA"/>
</dbReference>
<proteinExistence type="predicted"/>